<evidence type="ECO:0000256" key="2">
    <source>
        <dbReference type="ARBA" id="ARBA00013064"/>
    </source>
</evidence>
<dbReference type="SUPFAM" id="SSF52821">
    <property type="entry name" value="Rhodanese/Cell cycle control phosphatase"/>
    <property type="match status" value="1"/>
</dbReference>
<name>A0A0A8L2E9_9SACH</name>
<feature type="domain" description="Rhodanese" evidence="6">
    <location>
        <begin position="192"/>
        <end position="319"/>
    </location>
</feature>
<organism evidence="7 8">
    <name type="scientific">Kluyveromyces dobzhanskii CBS 2104</name>
    <dbReference type="NCBI Taxonomy" id="1427455"/>
    <lineage>
        <taxon>Eukaryota</taxon>
        <taxon>Fungi</taxon>
        <taxon>Dikarya</taxon>
        <taxon>Ascomycota</taxon>
        <taxon>Saccharomycotina</taxon>
        <taxon>Saccharomycetes</taxon>
        <taxon>Saccharomycetales</taxon>
        <taxon>Saccharomycetaceae</taxon>
        <taxon>Kluyveromyces</taxon>
    </lineage>
</organism>
<dbReference type="PROSITE" id="PS50056">
    <property type="entry name" value="TYR_PHOSPHATASE_2"/>
    <property type="match status" value="1"/>
</dbReference>
<dbReference type="GO" id="GO:0004725">
    <property type="term" value="F:protein tyrosine phosphatase activity"/>
    <property type="evidence" value="ECO:0007669"/>
    <property type="project" value="UniProtKB-EC"/>
</dbReference>
<dbReference type="AlphaFoldDB" id="A0A0A8L2E9"/>
<dbReference type="SUPFAM" id="SSF52799">
    <property type="entry name" value="(Phosphotyrosine protein) phosphatases II"/>
    <property type="match status" value="1"/>
</dbReference>
<dbReference type="InterPro" id="IPR000242">
    <property type="entry name" value="PTP_cat"/>
</dbReference>
<evidence type="ECO:0000259" key="6">
    <source>
        <dbReference type="PROSITE" id="PS50206"/>
    </source>
</evidence>
<dbReference type="InterPro" id="IPR003595">
    <property type="entry name" value="Tyr_Pase_cat"/>
</dbReference>
<dbReference type="InterPro" id="IPR016130">
    <property type="entry name" value="Tyr_Pase_AS"/>
</dbReference>
<evidence type="ECO:0000259" key="5">
    <source>
        <dbReference type="PROSITE" id="PS50056"/>
    </source>
</evidence>
<evidence type="ECO:0000313" key="7">
    <source>
        <dbReference type="EMBL" id="CDO93070.1"/>
    </source>
</evidence>
<protein>
    <recommendedName>
        <fullName evidence="2">protein-tyrosine-phosphatase</fullName>
        <ecNumber evidence="2">3.1.3.48</ecNumber>
    </recommendedName>
</protein>
<gene>
    <name evidence="7" type="ORF">KLDO_g1376</name>
</gene>
<keyword evidence="8" id="KW-1185">Reference proteome</keyword>
<evidence type="ECO:0000259" key="4">
    <source>
        <dbReference type="PROSITE" id="PS50055"/>
    </source>
</evidence>
<evidence type="ECO:0000256" key="3">
    <source>
        <dbReference type="SAM" id="MobiDB-lite"/>
    </source>
</evidence>
<evidence type="ECO:0000313" key="8">
    <source>
        <dbReference type="Proteomes" id="UP000031516"/>
    </source>
</evidence>
<comment type="similarity">
    <text evidence="1">Belongs to the protein-tyrosine phosphatase family. Non-receptor class subfamily.</text>
</comment>
<comment type="caution">
    <text evidence="7">The sequence shown here is derived from an EMBL/GenBank/DDBJ whole genome shotgun (WGS) entry which is preliminary data.</text>
</comment>
<dbReference type="PRINTS" id="PR00700">
    <property type="entry name" value="PRTYPHPHTASE"/>
</dbReference>
<dbReference type="OrthoDB" id="6058203at2759"/>
<reference evidence="7 8" key="1">
    <citation type="submission" date="2014-03" db="EMBL/GenBank/DDBJ databases">
        <title>The genome of Kluyveromyces dobzhanskii.</title>
        <authorList>
            <person name="Nystedt B."/>
            <person name="Astrom S."/>
        </authorList>
    </citation>
    <scope>NUCLEOTIDE SEQUENCE [LARGE SCALE GENOMIC DNA]</scope>
    <source>
        <strain evidence="7 8">CBS 2104</strain>
    </source>
</reference>
<proteinExistence type="inferred from homology"/>
<dbReference type="Gene3D" id="3.40.250.10">
    <property type="entry name" value="Rhodanese-like domain"/>
    <property type="match status" value="1"/>
</dbReference>
<accession>A0A0A8L2E9</accession>
<evidence type="ECO:0000256" key="1">
    <source>
        <dbReference type="ARBA" id="ARBA00009649"/>
    </source>
</evidence>
<feature type="region of interest" description="Disordered" evidence="3">
    <location>
        <begin position="110"/>
        <end position="136"/>
    </location>
</feature>
<dbReference type="InterPro" id="IPR036873">
    <property type="entry name" value="Rhodanese-like_dom_sf"/>
</dbReference>
<sequence length="992" mass="110478">MQFVDAKSPDERRKEMHQNEHFPFSMASVKPPTFAGSNGCKDGKCSQSSQFTSENSSILSSSSTLVDDKSIQALSAPADLGLDVNDKKPALGVRSEHVLIHASTFPSTSDPSSISSCHTHNTGMPPSPLSTSHKSSVSFTMGRSRSIAMKTNSLPIIPTIRPKDLRFPKHNDCSFITAHELHQRVETMGLDPKSKLIIFDARPFIDFNKSHIASSIHLSLPSTLLKRKNFNLERLIDNLASPTKEILSEYLLGTNCNQVNTTVVIYDNISNQTDSAVSLACFGISSKILDHVSEQRTPSVCILSEGFDSFSTSYPNNVEVGAVDMPNAYPVELLTSPPQIDDVSPVPLHLKPIGGSYSHLWSPIKQPPQVGNSRTISGSPVSTSSPLSSLFGFKLPAPINNEHSSTFKLPQIEQDITDLDNYVQAVEINERSQRTSFLASENPLKSFKFPASASSETSESSPHCFSSAQSTLTPANSIDNFDNTKLTFQVKYDNLYNRFPTDKINQIIPAWFCQLMDIPKLKFISKFQKLELLERKRLRRVLSFSSSASIAPVQPSAAGVNTSNSSSYADHDEDDFEESLQSITISSGVEFGTKNRYKDIFPYEHTRVRLSHSSICSGFDSHSYSPPKGSAIGYSCDTLPDVVQEEEDVWSTYINANYLVNPFDQVQQNSTSKMKPVRYIATQAPLKETISDFYTCILNNNSPLIITLTDEFENGVEKCCNYWANSSYEGIEVNLLDEYSFSSQNKPVAEPSLDHEDDKFASKFFRHLNLNKTANSNNDIIIRRIELVYNNGKSRFQLLQIQIKGWPDLGTLLSPNEILQIINLKNFIIDTLFAKNVYPSDYIPTIVVHCSAGCGRTGTLCTIDSVLSNLGKFGSQENSTQSGDFSLSLTEELAPTANHNPSPATKCQSKPMFDPIVTTVNQFRRQRISMVQNINQFLFIYDCLLFYFTLNLEPSSTGVEKRNRWQTMTEQNSELNILHDFITAKVDESHRL</sequence>
<dbReference type="Pfam" id="PF00102">
    <property type="entry name" value="Y_phosphatase"/>
    <property type="match status" value="1"/>
</dbReference>
<dbReference type="SMART" id="SM00404">
    <property type="entry name" value="PTPc_motif"/>
    <property type="match status" value="1"/>
</dbReference>
<dbReference type="PANTHER" id="PTHR19134">
    <property type="entry name" value="RECEPTOR-TYPE TYROSINE-PROTEIN PHOSPHATASE"/>
    <property type="match status" value="1"/>
</dbReference>
<dbReference type="PANTHER" id="PTHR19134:SF547">
    <property type="entry name" value="TYROSINE-PROTEIN PHOSPHATASE 3"/>
    <property type="match status" value="1"/>
</dbReference>
<dbReference type="Pfam" id="PF00581">
    <property type="entry name" value="Rhodanese"/>
    <property type="match status" value="1"/>
</dbReference>
<dbReference type="EMBL" id="CCBQ010000019">
    <property type="protein sequence ID" value="CDO93070.1"/>
    <property type="molecule type" value="Genomic_DNA"/>
</dbReference>
<dbReference type="EC" id="3.1.3.48" evidence="2"/>
<dbReference type="PROSITE" id="PS00383">
    <property type="entry name" value="TYR_PHOSPHATASE_1"/>
    <property type="match status" value="1"/>
</dbReference>
<dbReference type="InterPro" id="IPR001763">
    <property type="entry name" value="Rhodanese-like_dom"/>
</dbReference>
<feature type="domain" description="Tyrosine specific protein phosphatases" evidence="5">
    <location>
        <begin position="844"/>
        <end position="938"/>
    </location>
</feature>
<dbReference type="InterPro" id="IPR050348">
    <property type="entry name" value="Protein-Tyr_Phosphatase"/>
</dbReference>
<feature type="compositionally biased region" description="Polar residues" evidence="3">
    <location>
        <begin position="117"/>
        <end position="136"/>
    </location>
</feature>
<dbReference type="Gene3D" id="3.90.190.10">
    <property type="entry name" value="Protein tyrosine phosphatase superfamily"/>
    <property type="match status" value="1"/>
</dbReference>
<dbReference type="InterPro" id="IPR029021">
    <property type="entry name" value="Prot-tyrosine_phosphatase-like"/>
</dbReference>
<dbReference type="CDD" id="cd18533">
    <property type="entry name" value="PTP_fungal"/>
    <property type="match status" value="1"/>
</dbReference>
<dbReference type="Proteomes" id="UP000031516">
    <property type="component" value="Unassembled WGS sequence"/>
</dbReference>
<feature type="domain" description="Tyrosine-protein phosphatase" evidence="4">
    <location>
        <begin position="594"/>
        <end position="947"/>
    </location>
</feature>
<dbReference type="SMART" id="SM00194">
    <property type="entry name" value="PTPc"/>
    <property type="match status" value="1"/>
</dbReference>
<dbReference type="InterPro" id="IPR000387">
    <property type="entry name" value="Tyr_Pase_dom"/>
</dbReference>
<feature type="region of interest" description="Disordered" evidence="3">
    <location>
        <begin position="26"/>
        <end position="47"/>
    </location>
</feature>
<dbReference type="PROSITE" id="PS50206">
    <property type="entry name" value="RHODANESE_3"/>
    <property type="match status" value="1"/>
</dbReference>
<dbReference type="PROSITE" id="PS50055">
    <property type="entry name" value="TYR_PHOSPHATASE_PTP"/>
    <property type="match status" value="1"/>
</dbReference>